<dbReference type="AlphaFoldDB" id="A0A9D4RJC2"/>
<accession>A0A9D4RJC2</accession>
<reference evidence="2" key="1">
    <citation type="journal article" date="2019" name="bioRxiv">
        <title>The Genome of the Zebra Mussel, Dreissena polymorpha: A Resource for Invasive Species Research.</title>
        <authorList>
            <person name="McCartney M.A."/>
            <person name="Auch B."/>
            <person name="Kono T."/>
            <person name="Mallez S."/>
            <person name="Zhang Y."/>
            <person name="Obille A."/>
            <person name="Becker A."/>
            <person name="Abrahante J.E."/>
            <person name="Garbe J."/>
            <person name="Badalamenti J.P."/>
            <person name="Herman A."/>
            <person name="Mangelson H."/>
            <person name="Liachko I."/>
            <person name="Sullivan S."/>
            <person name="Sone E.D."/>
            <person name="Koren S."/>
            <person name="Silverstein K.A.T."/>
            <person name="Beckman K.B."/>
            <person name="Gohl D.M."/>
        </authorList>
    </citation>
    <scope>NUCLEOTIDE SEQUENCE</scope>
    <source>
        <strain evidence="2">Duluth1</strain>
        <tissue evidence="2">Whole animal</tissue>
    </source>
</reference>
<organism evidence="2 3">
    <name type="scientific">Dreissena polymorpha</name>
    <name type="common">Zebra mussel</name>
    <name type="synonym">Mytilus polymorpha</name>
    <dbReference type="NCBI Taxonomy" id="45954"/>
    <lineage>
        <taxon>Eukaryota</taxon>
        <taxon>Metazoa</taxon>
        <taxon>Spiralia</taxon>
        <taxon>Lophotrochozoa</taxon>
        <taxon>Mollusca</taxon>
        <taxon>Bivalvia</taxon>
        <taxon>Autobranchia</taxon>
        <taxon>Heteroconchia</taxon>
        <taxon>Euheterodonta</taxon>
        <taxon>Imparidentia</taxon>
        <taxon>Neoheterodontei</taxon>
        <taxon>Myida</taxon>
        <taxon>Dreissenoidea</taxon>
        <taxon>Dreissenidae</taxon>
        <taxon>Dreissena</taxon>
    </lineage>
</organism>
<dbReference type="Proteomes" id="UP000828390">
    <property type="component" value="Unassembled WGS sequence"/>
</dbReference>
<proteinExistence type="predicted"/>
<evidence type="ECO:0000256" key="1">
    <source>
        <dbReference type="SAM" id="MobiDB-lite"/>
    </source>
</evidence>
<dbReference type="EMBL" id="JAIWYP010000002">
    <property type="protein sequence ID" value="KAH3869713.1"/>
    <property type="molecule type" value="Genomic_DNA"/>
</dbReference>
<keyword evidence="3" id="KW-1185">Reference proteome</keyword>
<comment type="caution">
    <text evidence="2">The sequence shown here is derived from an EMBL/GenBank/DDBJ whole genome shotgun (WGS) entry which is preliminary data.</text>
</comment>
<reference evidence="2" key="2">
    <citation type="submission" date="2020-11" db="EMBL/GenBank/DDBJ databases">
        <authorList>
            <person name="McCartney M.A."/>
            <person name="Auch B."/>
            <person name="Kono T."/>
            <person name="Mallez S."/>
            <person name="Becker A."/>
            <person name="Gohl D.M."/>
            <person name="Silverstein K.A.T."/>
            <person name="Koren S."/>
            <person name="Bechman K.B."/>
            <person name="Herman A."/>
            <person name="Abrahante J.E."/>
            <person name="Garbe J."/>
        </authorList>
    </citation>
    <scope>NUCLEOTIDE SEQUENCE</scope>
    <source>
        <strain evidence="2">Duluth1</strain>
        <tissue evidence="2">Whole animal</tissue>
    </source>
</reference>
<protein>
    <submittedName>
        <fullName evidence="2">Uncharacterized protein</fullName>
    </submittedName>
</protein>
<gene>
    <name evidence="2" type="ORF">DPMN_032883</name>
</gene>
<evidence type="ECO:0000313" key="2">
    <source>
        <dbReference type="EMBL" id="KAH3869713.1"/>
    </source>
</evidence>
<evidence type="ECO:0000313" key="3">
    <source>
        <dbReference type="Proteomes" id="UP000828390"/>
    </source>
</evidence>
<feature type="region of interest" description="Disordered" evidence="1">
    <location>
        <begin position="1"/>
        <end position="23"/>
    </location>
</feature>
<feature type="compositionally biased region" description="Low complexity" evidence="1">
    <location>
        <begin position="14"/>
        <end position="23"/>
    </location>
</feature>
<name>A0A9D4RJC2_DREPO</name>
<sequence>MLSGDVHPNPGPLSTSRTSSISSVTSFVDSDIDLKHYFSFVHYNVQSLLPKLDILYTELNDFDILAFTETWINDDIPSTELLMNAKTVRIHMGV</sequence>